<name>A0A084AJY4_STACB</name>
<gene>
    <name evidence="1" type="ORF">S7711_09616</name>
</gene>
<dbReference type="GO" id="GO:0005737">
    <property type="term" value="C:cytoplasm"/>
    <property type="evidence" value="ECO:0007669"/>
    <property type="project" value="TreeGrafter"/>
</dbReference>
<reference evidence="1 2" key="1">
    <citation type="journal article" date="2014" name="BMC Genomics">
        <title>Comparative genome sequencing reveals chemotype-specific gene clusters in the toxigenic black mold Stachybotrys.</title>
        <authorList>
            <person name="Semeiks J."/>
            <person name="Borek D."/>
            <person name="Otwinowski Z."/>
            <person name="Grishin N.V."/>
        </authorList>
    </citation>
    <scope>NUCLEOTIDE SEQUENCE [LARGE SCALE GENOMIC DNA]</scope>
    <source>
        <strain evidence="2">CBS 109288 / IBT 7711</strain>
    </source>
</reference>
<dbReference type="GO" id="GO:0006044">
    <property type="term" value="P:N-acetylglucosamine metabolic process"/>
    <property type="evidence" value="ECO:0007669"/>
    <property type="project" value="TreeGrafter"/>
</dbReference>
<evidence type="ECO:0000313" key="2">
    <source>
        <dbReference type="Proteomes" id="UP000028045"/>
    </source>
</evidence>
<keyword evidence="2" id="KW-1185">Reference proteome</keyword>
<accession>A0A084AJY4</accession>
<dbReference type="PANTHER" id="PTHR35020:SF4">
    <property type="entry name" value="N-ACETYLGLUCOSAMINE-INDUCED PROTEIN 1"/>
    <property type="match status" value="1"/>
</dbReference>
<dbReference type="HOGENOM" id="CLU_075862_1_0_1"/>
<dbReference type="AlphaFoldDB" id="A0A084AJY4"/>
<sequence length="221" mass="25596">MGSAAALLPYWQVNVPEDERTAECPEFLANLSEKDRGIIATPDSEYHVQTWDQVRDIVRSNQLERFQRWPSELRRYKAYTHGLARRYGSVASFVLTHRLGWDWPLEPKGAPFQHPGDYRILHNDWPYGIDSRIVHLVVWTKFALKEDPGTGDLTDDARAEIDAFVTTTFRRRAPQTQLLWFKNWSALKSVHAVEHFHVMLLDPDPAFIREITNGDVPQCAK</sequence>
<dbReference type="EMBL" id="KL648693">
    <property type="protein sequence ID" value="KEY65613.1"/>
    <property type="molecule type" value="Genomic_DNA"/>
</dbReference>
<organism evidence="1 2">
    <name type="scientific">Stachybotrys chartarum (strain CBS 109288 / IBT 7711)</name>
    <name type="common">Toxic black mold</name>
    <name type="synonym">Stilbospora chartarum</name>
    <dbReference type="NCBI Taxonomy" id="1280523"/>
    <lineage>
        <taxon>Eukaryota</taxon>
        <taxon>Fungi</taxon>
        <taxon>Dikarya</taxon>
        <taxon>Ascomycota</taxon>
        <taxon>Pezizomycotina</taxon>
        <taxon>Sordariomycetes</taxon>
        <taxon>Hypocreomycetidae</taxon>
        <taxon>Hypocreales</taxon>
        <taxon>Stachybotryaceae</taxon>
        <taxon>Stachybotrys</taxon>
    </lineage>
</organism>
<protein>
    <recommendedName>
        <fullName evidence="3">N-acetylglucosamine-induced protein 1</fullName>
    </recommendedName>
</protein>
<evidence type="ECO:0000313" key="1">
    <source>
        <dbReference type="EMBL" id="KEY65613.1"/>
    </source>
</evidence>
<dbReference type="PANTHER" id="PTHR35020">
    <property type="entry name" value="N-ACETYLGLUCOSAMINE-INDUCED PROTEIN 1"/>
    <property type="match status" value="1"/>
</dbReference>
<dbReference type="Proteomes" id="UP000028045">
    <property type="component" value="Unassembled WGS sequence"/>
</dbReference>
<dbReference type="OrthoDB" id="10053431at2759"/>
<proteinExistence type="predicted"/>
<dbReference type="InterPro" id="IPR022036">
    <property type="entry name" value="DUF3605"/>
</dbReference>
<evidence type="ECO:0008006" key="3">
    <source>
        <dbReference type="Google" id="ProtNLM"/>
    </source>
</evidence>
<dbReference type="Pfam" id="PF12239">
    <property type="entry name" value="DUF3605"/>
    <property type="match status" value="1"/>
</dbReference>